<evidence type="ECO:0000313" key="4">
    <source>
        <dbReference type="Proteomes" id="UP000006352"/>
    </source>
</evidence>
<sequence length="233" mass="24980">MSLQHVGGRDDGGIDLLGWWWLPVPCETRYEATEGRGAPRVNAGGEYRQRFRVIAQCKDEKRKVGPKYVRELEGTLYRYISGAHTPPVSDASEGEARQAPRTLAGDPVVGLLISSAPFTKGGLMRAHSSRMPLMILHIPPVVLEDAVASPLGVPGMLAEHEDAADAPESTSSGDLGALAFNPALGGPSGLLRGLVQPRWEHPSVVSVDRPSGRPGLWCNGKRISSWTPEHGLA</sequence>
<dbReference type="AlphaFoldDB" id="J4G7N1"/>
<gene>
    <name evidence="3" type="ORF">FIBRA_04610</name>
</gene>
<evidence type="ECO:0008006" key="5">
    <source>
        <dbReference type="Google" id="ProtNLM"/>
    </source>
</evidence>
<dbReference type="GeneID" id="24097419"/>
<reference evidence="3 4" key="1">
    <citation type="journal article" date="2012" name="Appl. Environ. Microbiol.">
        <title>Short-read sequencing for genomic analysis of the brown rot fungus Fibroporia radiculosa.</title>
        <authorList>
            <person name="Tang J.D."/>
            <person name="Perkins A.D."/>
            <person name="Sonstegard T.S."/>
            <person name="Schroeder S.G."/>
            <person name="Burgess S.C."/>
            <person name="Diehl S.V."/>
        </authorList>
    </citation>
    <scope>NUCLEOTIDE SEQUENCE [LARGE SCALE GENOMIC DNA]</scope>
    <source>
        <strain evidence="3 4">TFFH 294</strain>
    </source>
</reference>
<organism evidence="3 4">
    <name type="scientific">Fibroporia radiculosa</name>
    <dbReference type="NCBI Taxonomy" id="599839"/>
    <lineage>
        <taxon>Eukaryota</taxon>
        <taxon>Fungi</taxon>
        <taxon>Dikarya</taxon>
        <taxon>Basidiomycota</taxon>
        <taxon>Agaricomycotina</taxon>
        <taxon>Agaricomycetes</taxon>
        <taxon>Polyporales</taxon>
        <taxon>Fibroporiaceae</taxon>
        <taxon>Fibroporia</taxon>
    </lineage>
</organism>
<evidence type="ECO:0000256" key="1">
    <source>
        <dbReference type="ARBA" id="ARBA00004173"/>
    </source>
</evidence>
<name>J4G7N1_9APHY</name>
<dbReference type="HOGENOM" id="CLU_074378_1_0_1"/>
<dbReference type="RefSeq" id="XP_012181791.1">
    <property type="nucleotide sequence ID" value="XM_012326401.1"/>
</dbReference>
<keyword evidence="2" id="KW-0496">Mitochondrion</keyword>
<comment type="subcellular location">
    <subcellularLocation>
        <location evidence="1">Mitochondrion</location>
    </subcellularLocation>
</comment>
<evidence type="ECO:0000313" key="3">
    <source>
        <dbReference type="EMBL" id="CCM02508.1"/>
    </source>
</evidence>
<dbReference type="EMBL" id="HE797083">
    <property type="protein sequence ID" value="CCM02508.1"/>
    <property type="molecule type" value="Genomic_DNA"/>
</dbReference>
<dbReference type="InParanoid" id="J4G7N1"/>
<protein>
    <recommendedName>
        <fullName evidence="5">Restriction endonuclease type IV Mrr domain-containing protein</fullName>
    </recommendedName>
</protein>
<dbReference type="Proteomes" id="UP000006352">
    <property type="component" value="Unassembled WGS sequence"/>
</dbReference>
<accession>J4G7N1</accession>
<dbReference type="PANTHER" id="PTHR28133:SF1">
    <property type="entry name" value="REQUIRED FOR RESPIRATORY GROWTH PROTEIN 7, MITOCHONDRIAL"/>
    <property type="match status" value="1"/>
</dbReference>
<proteinExistence type="predicted"/>
<dbReference type="GO" id="GO:0005739">
    <property type="term" value="C:mitochondrion"/>
    <property type="evidence" value="ECO:0007669"/>
    <property type="project" value="UniProtKB-SubCell"/>
</dbReference>
<dbReference type="InterPro" id="IPR018828">
    <property type="entry name" value="RRG7"/>
</dbReference>
<keyword evidence="4" id="KW-1185">Reference proteome</keyword>
<evidence type="ECO:0000256" key="2">
    <source>
        <dbReference type="ARBA" id="ARBA00023128"/>
    </source>
</evidence>
<dbReference type="OrthoDB" id="20734at2759"/>
<dbReference type="PANTHER" id="PTHR28133">
    <property type="entry name" value="REQUIRED FOR RESPIRATORY GROWTH PROTEIN 7, MITOCHONDRIAL"/>
    <property type="match status" value="1"/>
</dbReference>
<dbReference type="Pfam" id="PF10356">
    <property type="entry name" value="RRG7"/>
    <property type="match status" value="1"/>
</dbReference>